<evidence type="ECO:0000313" key="3">
    <source>
        <dbReference type="Proteomes" id="UP000223596"/>
    </source>
</evidence>
<dbReference type="InterPro" id="IPR046582">
    <property type="entry name" value="DUF6630"/>
</dbReference>
<protein>
    <recommendedName>
        <fullName evidence="1">DUF6630 domain-containing protein</fullName>
    </recommendedName>
</protein>
<dbReference type="Pfam" id="PF20335">
    <property type="entry name" value="DUF6630"/>
    <property type="match status" value="1"/>
</dbReference>
<feature type="domain" description="DUF6630" evidence="1">
    <location>
        <begin position="10"/>
        <end position="136"/>
    </location>
</feature>
<dbReference type="RefSeq" id="WP_003514981.1">
    <property type="nucleotide sequence ID" value="NZ_CP013828.1"/>
</dbReference>
<sequence>MAMEDIVGIIFEDIEEVKPILSDSEGNDLEGNDLSEAILEYGISEGKFLCVDYGGEEGSEIINYIMDYEFSHGIELATQEELEELDEMEYDDLTDKIKEVNKILEKAGYGLFCFPTGSDFYELFIAKLEDKEKLLEEKIVDDEELPLEERYIQYYV</sequence>
<proteinExistence type="predicted"/>
<gene>
    <name evidence="2" type="ORF">M972_112786</name>
</gene>
<dbReference type="Proteomes" id="UP000223596">
    <property type="component" value="Unassembled WGS sequence"/>
</dbReference>
<comment type="caution">
    <text evidence="2">The sequence shown here is derived from an EMBL/GenBank/DDBJ whole genome shotgun (WGS) entry which is preliminary data.</text>
</comment>
<reference evidence="2 3" key="1">
    <citation type="submission" date="2017-09" db="EMBL/GenBank/DDBJ databases">
        <title>Evaluation of Pacific Biosciences Sequencing Technology to Finishing C. thermocellum Genome Sequences.</title>
        <authorList>
            <person name="Brown S."/>
        </authorList>
    </citation>
    <scope>NUCLEOTIDE SEQUENCE [LARGE SCALE GENOMIC DNA]</scope>
    <source>
        <strain evidence="2 3">AD2</strain>
    </source>
</reference>
<name>A0AB36TJD7_ACETH</name>
<evidence type="ECO:0000259" key="1">
    <source>
        <dbReference type="Pfam" id="PF20335"/>
    </source>
</evidence>
<dbReference type="EMBL" id="PDBW01000001">
    <property type="protein sequence ID" value="PFH03967.1"/>
    <property type="molecule type" value="Genomic_DNA"/>
</dbReference>
<accession>A0AB36TJD7</accession>
<evidence type="ECO:0000313" key="2">
    <source>
        <dbReference type="EMBL" id="PFH03967.1"/>
    </source>
</evidence>
<dbReference type="GeneID" id="35803629"/>
<organism evidence="2 3">
    <name type="scientific">Acetivibrio thermocellus AD2</name>
    <dbReference type="NCBI Taxonomy" id="1138384"/>
    <lineage>
        <taxon>Bacteria</taxon>
        <taxon>Bacillati</taxon>
        <taxon>Bacillota</taxon>
        <taxon>Clostridia</taxon>
        <taxon>Eubacteriales</taxon>
        <taxon>Oscillospiraceae</taxon>
        <taxon>Acetivibrio</taxon>
    </lineage>
</organism>
<dbReference type="AlphaFoldDB" id="A0AB36TJD7"/>